<dbReference type="InterPro" id="IPR036871">
    <property type="entry name" value="PX_dom_sf"/>
</dbReference>
<feature type="domain" description="PX" evidence="8">
    <location>
        <begin position="536"/>
        <end position="655"/>
    </location>
</feature>
<evidence type="ECO:0000256" key="7">
    <source>
        <dbReference type="SAM" id="MobiDB-lite"/>
    </source>
</evidence>
<keyword evidence="2" id="KW-0813">Transport</keyword>
<dbReference type="AlphaFoldDB" id="A0AAV1UAI7"/>
<dbReference type="Pfam" id="PF00787">
    <property type="entry name" value="PX"/>
    <property type="match status" value="1"/>
</dbReference>
<evidence type="ECO:0000256" key="5">
    <source>
        <dbReference type="ARBA" id="ARBA00023121"/>
    </source>
</evidence>
<evidence type="ECO:0000256" key="2">
    <source>
        <dbReference type="ARBA" id="ARBA00022448"/>
    </source>
</evidence>
<dbReference type="PANTHER" id="PTHR20939:SF11">
    <property type="entry name" value="LD12265P"/>
    <property type="match status" value="1"/>
</dbReference>
<feature type="region of interest" description="Disordered" evidence="7">
    <location>
        <begin position="174"/>
        <end position="225"/>
    </location>
</feature>
<dbReference type="PANTHER" id="PTHR20939">
    <property type="entry name" value="SORTING NEXIN 20, 21"/>
    <property type="match status" value="1"/>
</dbReference>
<sequence>MYSSYWKPNDGRESTVRTDHEALHRDEATHKAMQSDETELRPLDLETIMSSKAAVKFWYLHRPKTMAYVHKNATKIQSLGRAFAVRQLRAKHGAEFMAELARQDQARRDAEELKELSDDERAAKEVDDAAYDARVDESRRLRREQVERERAAEAAVRLQQAEAASERRRVEEARKAAEEEEERRRVEEEEERRRVEEEEEERRRVKEEEEERRRVEEGTQVVELEADRVEEGARLAREEGARLEEAERIRVAEEAALVEAARLLEKEEEERLMEEEEERRREEEEELLRKQQEEEKRLMEEEELLRAQEEERQRRADEERRVEEELLRKQEEETALLAVQAREEEERLAREEEEVRVREQEEQARQEREAEERRLVEATLAIQRAKEEEERLLQERIQQEKTDKYEQSMSKDVPVLVRRRDPGRIVSYDKQRETYAVKMDSSVGGMEITVPSGDVNLDDERILSPRTKVDTPFGPGEVVGLDPHVGCYAINTEVNASDGDQFLAFVQIKDVAVYVEEEEERAIVEDASLPIPDEIGLVSARIVDSRIVNRKGTRFIQYKLEIRTTNYGTVFCWKRYSTFRLLCDRLMKENGMKRRDIPDLPHRHLVGNFSQKTIGERAEKLNLFLNAAVTAEHLQWGVRVDDQIAVYKRRNKRATQPSSSKPASRVSRSIFSRRR</sequence>
<gene>
    <name evidence="9" type="ORF">PM001_LOCUS15463</name>
</gene>
<keyword evidence="6" id="KW-0472">Membrane</keyword>
<feature type="region of interest" description="Disordered" evidence="7">
    <location>
        <begin position="650"/>
        <end position="675"/>
    </location>
</feature>
<feature type="compositionally biased region" description="Basic and acidic residues" evidence="7">
    <location>
        <begin position="174"/>
        <end position="217"/>
    </location>
</feature>
<dbReference type="EMBL" id="CAKLBY020000166">
    <property type="protein sequence ID" value="CAK7930313.1"/>
    <property type="molecule type" value="Genomic_DNA"/>
</dbReference>
<dbReference type="GO" id="GO:0031901">
    <property type="term" value="C:early endosome membrane"/>
    <property type="evidence" value="ECO:0007669"/>
    <property type="project" value="UniProtKB-SubCell"/>
</dbReference>
<evidence type="ECO:0000313" key="10">
    <source>
        <dbReference type="Proteomes" id="UP001162060"/>
    </source>
</evidence>
<evidence type="ECO:0000256" key="1">
    <source>
        <dbReference type="ARBA" id="ARBA00004469"/>
    </source>
</evidence>
<protein>
    <recommendedName>
        <fullName evidence="8">PX domain-containing protein</fullName>
    </recommendedName>
</protein>
<dbReference type="GO" id="GO:0015031">
    <property type="term" value="P:protein transport"/>
    <property type="evidence" value="ECO:0007669"/>
    <property type="project" value="UniProtKB-KW"/>
</dbReference>
<evidence type="ECO:0000259" key="8">
    <source>
        <dbReference type="PROSITE" id="PS50195"/>
    </source>
</evidence>
<evidence type="ECO:0000313" key="9">
    <source>
        <dbReference type="EMBL" id="CAK7930313.1"/>
    </source>
</evidence>
<feature type="compositionally biased region" description="Acidic residues" evidence="7">
    <location>
        <begin position="266"/>
        <end position="277"/>
    </location>
</feature>
<organism evidence="9 10">
    <name type="scientific">Peronospora matthiolae</name>
    <dbReference type="NCBI Taxonomy" id="2874970"/>
    <lineage>
        <taxon>Eukaryota</taxon>
        <taxon>Sar</taxon>
        <taxon>Stramenopiles</taxon>
        <taxon>Oomycota</taxon>
        <taxon>Peronosporomycetes</taxon>
        <taxon>Peronosporales</taxon>
        <taxon>Peronosporaceae</taxon>
        <taxon>Peronospora</taxon>
    </lineage>
</organism>
<evidence type="ECO:0000256" key="3">
    <source>
        <dbReference type="ARBA" id="ARBA00022753"/>
    </source>
</evidence>
<keyword evidence="3" id="KW-0967">Endosome</keyword>
<dbReference type="Proteomes" id="UP001162060">
    <property type="component" value="Unassembled WGS sequence"/>
</dbReference>
<keyword evidence="5" id="KW-0446">Lipid-binding</keyword>
<dbReference type="SUPFAM" id="SSF64268">
    <property type="entry name" value="PX domain"/>
    <property type="match status" value="1"/>
</dbReference>
<feature type="compositionally biased region" description="Low complexity" evidence="7">
    <location>
        <begin position="657"/>
        <end position="675"/>
    </location>
</feature>
<dbReference type="PROSITE" id="PS50195">
    <property type="entry name" value="PX"/>
    <property type="match status" value="1"/>
</dbReference>
<comment type="subcellular location">
    <subcellularLocation>
        <location evidence="1">Early endosome membrane</location>
        <topology evidence="1">Peripheral membrane protein</topology>
        <orientation evidence="1">Cytoplasmic side</orientation>
    </subcellularLocation>
</comment>
<accession>A0AAV1UAI7</accession>
<dbReference type="InterPro" id="IPR001683">
    <property type="entry name" value="PX_dom"/>
</dbReference>
<dbReference type="CDD" id="cd06093">
    <property type="entry name" value="PX_domain"/>
    <property type="match status" value="1"/>
</dbReference>
<keyword evidence="4" id="KW-0653">Protein transport</keyword>
<dbReference type="GO" id="GO:1901981">
    <property type="term" value="F:phosphatidylinositol phosphate binding"/>
    <property type="evidence" value="ECO:0007669"/>
    <property type="project" value="TreeGrafter"/>
</dbReference>
<proteinExistence type="predicted"/>
<dbReference type="Gene3D" id="3.30.1520.10">
    <property type="entry name" value="Phox-like domain"/>
    <property type="match status" value="1"/>
</dbReference>
<feature type="region of interest" description="Disordered" evidence="7">
    <location>
        <begin position="266"/>
        <end position="285"/>
    </location>
</feature>
<comment type="caution">
    <text evidence="9">The sequence shown here is derived from an EMBL/GenBank/DDBJ whole genome shotgun (WGS) entry which is preliminary data.</text>
</comment>
<name>A0AAV1UAI7_9STRA</name>
<feature type="region of interest" description="Disordered" evidence="7">
    <location>
        <begin position="109"/>
        <end position="129"/>
    </location>
</feature>
<feature type="region of interest" description="Disordered" evidence="7">
    <location>
        <begin position="308"/>
        <end position="327"/>
    </location>
</feature>
<evidence type="ECO:0000256" key="6">
    <source>
        <dbReference type="ARBA" id="ARBA00023136"/>
    </source>
</evidence>
<dbReference type="InterPro" id="IPR039937">
    <property type="entry name" value="SNX20/SNX21"/>
</dbReference>
<evidence type="ECO:0000256" key="4">
    <source>
        <dbReference type="ARBA" id="ARBA00022927"/>
    </source>
</evidence>
<reference evidence="9" key="1">
    <citation type="submission" date="2024-01" db="EMBL/GenBank/DDBJ databases">
        <authorList>
            <person name="Webb A."/>
        </authorList>
    </citation>
    <scope>NUCLEOTIDE SEQUENCE</scope>
    <source>
        <strain evidence="9">Pm1</strain>
    </source>
</reference>